<dbReference type="Pfam" id="PF00144">
    <property type="entry name" value="Beta-lactamase"/>
    <property type="match status" value="1"/>
</dbReference>
<dbReference type="InterPro" id="IPR012338">
    <property type="entry name" value="Beta-lactam/transpept-like"/>
</dbReference>
<evidence type="ECO:0000313" key="3">
    <source>
        <dbReference type="Proteomes" id="UP001200642"/>
    </source>
</evidence>
<evidence type="ECO:0000259" key="1">
    <source>
        <dbReference type="Pfam" id="PF00144"/>
    </source>
</evidence>
<feature type="domain" description="Beta-lactamase-related" evidence="1">
    <location>
        <begin position="73"/>
        <end position="336"/>
    </location>
</feature>
<name>A0AAE3EW13_9FLAO</name>
<dbReference type="InterPro" id="IPR001466">
    <property type="entry name" value="Beta-lactam-related"/>
</dbReference>
<keyword evidence="3" id="KW-1185">Reference proteome</keyword>
<reference evidence="2" key="1">
    <citation type="submission" date="2023-02" db="EMBL/GenBank/DDBJ databases">
        <title>Genome of Flavobacteriaceae gen. nov. sp. strain F89.</title>
        <authorList>
            <person name="Wang Y."/>
        </authorList>
    </citation>
    <scope>NUCLEOTIDE SEQUENCE</scope>
    <source>
        <strain evidence="2">F89</strain>
    </source>
</reference>
<dbReference type="PANTHER" id="PTHR43283:SF7">
    <property type="entry name" value="BETA-LACTAMASE-RELATED DOMAIN-CONTAINING PROTEIN"/>
    <property type="match status" value="1"/>
</dbReference>
<proteinExistence type="predicted"/>
<comment type="caution">
    <text evidence="2">The sequence shown here is derived from an EMBL/GenBank/DDBJ whole genome shotgun (WGS) entry which is preliminary data.</text>
</comment>
<sequence>MKTIPFFCLAILIGSISCTSDPAPLEPEREETQIYFPDTDSDVWETTTLDHLGWHQDQLQPLLDYLREKHTKSFIVLYNGKIVIESYMNGHNATLPWYWASAGKTLTSTVTGIAQDHGLIDINNKVSDYLGTGWTSEPLDKENLILCKNLLSMDSGLSDRNGDDVSPDNLVYIADAGDRWAYHNVYVKLQDVVAQAGNQSWSVYFNTNLRDPIGMTGSWISLDNLSVYWSTARSMARFGLLVYAKGKWGNTQIVSEAFLSGATNTSQDINKAYGFLWWLNGKSSYHLPATQIEFSGELIPNAPDDLFAALGKNDQKIYVVPSKKLVIIRMGDSAEGTNFALSDFDYELWAKINAVID</sequence>
<organism evidence="2 3">
    <name type="scientific">Cerina litoralis</name>
    <dbReference type="NCBI Taxonomy" id="2874477"/>
    <lineage>
        <taxon>Bacteria</taxon>
        <taxon>Pseudomonadati</taxon>
        <taxon>Bacteroidota</taxon>
        <taxon>Flavobacteriia</taxon>
        <taxon>Flavobacteriales</taxon>
        <taxon>Flavobacteriaceae</taxon>
        <taxon>Cerina</taxon>
    </lineage>
</organism>
<dbReference type="InterPro" id="IPR050789">
    <property type="entry name" value="Diverse_Enzym_Activities"/>
</dbReference>
<dbReference type="AlphaFoldDB" id="A0AAE3EW13"/>
<dbReference type="SUPFAM" id="SSF56601">
    <property type="entry name" value="beta-lactamase/transpeptidase-like"/>
    <property type="match status" value="1"/>
</dbReference>
<dbReference type="Proteomes" id="UP001200642">
    <property type="component" value="Unassembled WGS sequence"/>
</dbReference>
<evidence type="ECO:0000313" key="2">
    <source>
        <dbReference type="EMBL" id="MCG2460641.1"/>
    </source>
</evidence>
<protein>
    <submittedName>
        <fullName evidence="2">Beta-lactamase family protein</fullName>
    </submittedName>
</protein>
<accession>A0AAE3EW13</accession>
<dbReference type="PANTHER" id="PTHR43283">
    <property type="entry name" value="BETA-LACTAMASE-RELATED"/>
    <property type="match status" value="1"/>
</dbReference>
<gene>
    <name evidence="2" type="ORF">K8352_07775</name>
</gene>
<dbReference type="PROSITE" id="PS51257">
    <property type="entry name" value="PROKAR_LIPOPROTEIN"/>
    <property type="match status" value="1"/>
</dbReference>
<dbReference type="RefSeq" id="WP_317901785.1">
    <property type="nucleotide sequence ID" value="NZ_JAIRBC010000009.1"/>
</dbReference>
<dbReference type="EMBL" id="JAIRBC010000009">
    <property type="protein sequence ID" value="MCG2460641.1"/>
    <property type="molecule type" value="Genomic_DNA"/>
</dbReference>
<dbReference type="Gene3D" id="3.40.710.10">
    <property type="entry name" value="DD-peptidase/beta-lactamase superfamily"/>
    <property type="match status" value="1"/>
</dbReference>